<dbReference type="SUPFAM" id="SSF51430">
    <property type="entry name" value="NAD(P)-linked oxidoreductase"/>
    <property type="match status" value="1"/>
</dbReference>
<proteinExistence type="predicted"/>
<protein>
    <submittedName>
        <fullName evidence="2">D-threo-aldose 1-dehydrogenase</fullName>
        <ecNumber evidence="2">1.1.1.122</ecNumber>
    </submittedName>
</protein>
<gene>
    <name evidence="2" type="ORF">GGR46_002624</name>
</gene>
<name>A0A7W6JT64_9SPHN</name>
<evidence type="ECO:0000313" key="2">
    <source>
        <dbReference type="EMBL" id="MBB4099060.1"/>
    </source>
</evidence>
<dbReference type="Pfam" id="PF00248">
    <property type="entry name" value="Aldo_ket_red"/>
    <property type="match status" value="1"/>
</dbReference>
<dbReference type="RefSeq" id="WP_183998377.1">
    <property type="nucleotide sequence ID" value="NZ_JACIEH010000002.1"/>
</dbReference>
<organism evidence="2 3">
    <name type="scientific">Sphingomonas kyeonggiensis</name>
    <dbReference type="NCBI Taxonomy" id="1268553"/>
    <lineage>
        <taxon>Bacteria</taxon>
        <taxon>Pseudomonadati</taxon>
        <taxon>Pseudomonadota</taxon>
        <taxon>Alphaproteobacteria</taxon>
        <taxon>Sphingomonadales</taxon>
        <taxon>Sphingomonadaceae</taxon>
        <taxon>Sphingomonas</taxon>
    </lineage>
</organism>
<dbReference type="InterPro" id="IPR023210">
    <property type="entry name" value="NADP_OxRdtase_dom"/>
</dbReference>
<evidence type="ECO:0000313" key="3">
    <source>
        <dbReference type="Proteomes" id="UP000557392"/>
    </source>
</evidence>
<accession>A0A7W6JT64</accession>
<dbReference type="EMBL" id="JACIEH010000002">
    <property type="protein sequence ID" value="MBB4099060.1"/>
    <property type="molecule type" value="Genomic_DNA"/>
</dbReference>
<dbReference type="GO" id="GO:0005829">
    <property type="term" value="C:cytosol"/>
    <property type="evidence" value="ECO:0007669"/>
    <property type="project" value="TreeGrafter"/>
</dbReference>
<dbReference type="InterPro" id="IPR020471">
    <property type="entry name" value="AKR"/>
</dbReference>
<dbReference type="InterPro" id="IPR036812">
    <property type="entry name" value="NAD(P)_OxRdtase_dom_sf"/>
</dbReference>
<dbReference type="EC" id="1.1.1.122" evidence="2"/>
<dbReference type="GO" id="GO:0047834">
    <property type="term" value="F:D-threo-aldose 1-dehydrogenase activity"/>
    <property type="evidence" value="ECO:0007669"/>
    <property type="project" value="UniProtKB-EC"/>
</dbReference>
<keyword evidence="2" id="KW-0560">Oxidoreductase</keyword>
<sequence length="342" mass="37100">MIPVRTIPRAKIKVSEIGFGAAPLGNLYQPITDIEARATLERALAAGMNYVDTAPHYGHGLSERRVGDALREREGVVLSTKVGRLLRADATLRGDDSEREGFRSPLPFARHYDYTYDGILRSYEDSLQRLGLASIDLLYVHDIGTRTHGADNAHYFDQLTQGGGFKALERLRDEKAIAGFGIGANEWQVGLDALRHADCDAMLLAGRYTLLEQGALTEFLPLCHDRQVGVIIGGAYNSGILATGTAQGTGLRYDYGEAPPEIVARVARLEAHCRAFEVPLAAAALQFPLAHPAVASVLLGLGAPGQVEETIRLHAFPIPAQFWLDLRGEGLIAEDAPIPTDR</sequence>
<dbReference type="Proteomes" id="UP000557392">
    <property type="component" value="Unassembled WGS sequence"/>
</dbReference>
<dbReference type="AlphaFoldDB" id="A0A7W6JT64"/>
<dbReference type="PANTHER" id="PTHR42686:SF1">
    <property type="entry name" value="GH17980P-RELATED"/>
    <property type="match status" value="1"/>
</dbReference>
<reference evidence="2 3" key="1">
    <citation type="submission" date="2020-08" db="EMBL/GenBank/DDBJ databases">
        <title>Genomic Encyclopedia of Type Strains, Phase IV (KMG-IV): sequencing the most valuable type-strain genomes for metagenomic binning, comparative biology and taxonomic classification.</title>
        <authorList>
            <person name="Goeker M."/>
        </authorList>
    </citation>
    <scope>NUCLEOTIDE SEQUENCE [LARGE SCALE GENOMIC DNA]</scope>
    <source>
        <strain evidence="2 3">DSM 101806</strain>
    </source>
</reference>
<evidence type="ECO:0000259" key="1">
    <source>
        <dbReference type="Pfam" id="PF00248"/>
    </source>
</evidence>
<dbReference type="PANTHER" id="PTHR42686">
    <property type="entry name" value="GH17980P-RELATED"/>
    <property type="match status" value="1"/>
</dbReference>
<comment type="caution">
    <text evidence="2">The sequence shown here is derived from an EMBL/GenBank/DDBJ whole genome shotgun (WGS) entry which is preliminary data.</text>
</comment>
<feature type="domain" description="NADP-dependent oxidoreductase" evidence="1">
    <location>
        <begin position="16"/>
        <end position="323"/>
    </location>
</feature>
<keyword evidence="3" id="KW-1185">Reference proteome</keyword>
<dbReference type="Gene3D" id="3.20.20.100">
    <property type="entry name" value="NADP-dependent oxidoreductase domain"/>
    <property type="match status" value="1"/>
</dbReference>